<feature type="non-terminal residue" evidence="1">
    <location>
        <position position="1"/>
    </location>
</feature>
<dbReference type="EMBL" id="CAJVQC010154855">
    <property type="protein sequence ID" value="CAG8847219.1"/>
    <property type="molecule type" value="Genomic_DNA"/>
</dbReference>
<sequence>RKQEKKRQRTKLEARRGKMIIWVLIEERRIDLKITPRTISKEGRL</sequence>
<evidence type="ECO:0000313" key="1">
    <source>
        <dbReference type="EMBL" id="CAG8847219.1"/>
    </source>
</evidence>
<dbReference type="Proteomes" id="UP000789920">
    <property type="component" value="Unassembled WGS sequence"/>
</dbReference>
<comment type="caution">
    <text evidence="1">The sequence shown here is derived from an EMBL/GenBank/DDBJ whole genome shotgun (WGS) entry which is preliminary data.</text>
</comment>
<keyword evidence="2" id="KW-1185">Reference proteome</keyword>
<reference evidence="1" key="1">
    <citation type="submission" date="2021-06" db="EMBL/GenBank/DDBJ databases">
        <authorList>
            <person name="Kallberg Y."/>
            <person name="Tangrot J."/>
            <person name="Rosling A."/>
        </authorList>
    </citation>
    <scope>NUCLEOTIDE SEQUENCE</scope>
    <source>
        <strain evidence="1">MA461A</strain>
    </source>
</reference>
<proteinExistence type="predicted"/>
<name>A0ACA9STW7_9GLOM</name>
<accession>A0ACA9STW7</accession>
<evidence type="ECO:0000313" key="2">
    <source>
        <dbReference type="Proteomes" id="UP000789920"/>
    </source>
</evidence>
<feature type="non-terminal residue" evidence="1">
    <location>
        <position position="45"/>
    </location>
</feature>
<gene>
    <name evidence="1" type="ORF">RPERSI_LOCUS34532</name>
</gene>
<organism evidence="1 2">
    <name type="scientific">Racocetra persica</name>
    <dbReference type="NCBI Taxonomy" id="160502"/>
    <lineage>
        <taxon>Eukaryota</taxon>
        <taxon>Fungi</taxon>
        <taxon>Fungi incertae sedis</taxon>
        <taxon>Mucoromycota</taxon>
        <taxon>Glomeromycotina</taxon>
        <taxon>Glomeromycetes</taxon>
        <taxon>Diversisporales</taxon>
        <taxon>Gigasporaceae</taxon>
        <taxon>Racocetra</taxon>
    </lineage>
</organism>
<protein>
    <submittedName>
        <fullName evidence="1">23326_t:CDS:1</fullName>
    </submittedName>
</protein>